<evidence type="ECO:0000313" key="4">
    <source>
        <dbReference type="Proteomes" id="UP000279553"/>
    </source>
</evidence>
<dbReference type="Pfam" id="PF05717">
    <property type="entry name" value="TnpB_IS66"/>
    <property type="match status" value="1"/>
</dbReference>
<evidence type="ECO:0000313" key="1">
    <source>
        <dbReference type="EMBL" id="RMQ31727.1"/>
    </source>
</evidence>
<dbReference type="InterPro" id="IPR008878">
    <property type="entry name" value="Transposase_IS66_Orf2"/>
</dbReference>
<dbReference type="EMBL" id="RBTD01000153">
    <property type="protein sequence ID" value="RMT22490.1"/>
    <property type="molecule type" value="Genomic_DNA"/>
</dbReference>
<protein>
    <submittedName>
        <fullName evidence="1">Transposase IS66</fullName>
    </submittedName>
</protein>
<dbReference type="EMBL" id="RBRD01000277">
    <property type="protein sequence ID" value="RMQ31727.1"/>
    <property type="molecule type" value="Genomic_DNA"/>
</dbReference>
<dbReference type="AlphaFoldDB" id="A0A3M4KRE4"/>
<reference evidence="3 4" key="1">
    <citation type="submission" date="2018-08" db="EMBL/GenBank/DDBJ databases">
        <title>Recombination of ecologically and evolutionarily significant loci maintains genetic cohesion in the Pseudomonas syringae species complex.</title>
        <authorList>
            <person name="Dillon M."/>
            <person name="Thakur S."/>
            <person name="Almeida R.N.D."/>
            <person name="Weir B.S."/>
            <person name="Guttman D.S."/>
        </authorList>
    </citation>
    <scope>NUCLEOTIDE SEQUENCE [LARGE SCALE GENOMIC DNA]</scope>
    <source>
        <strain evidence="1 4">ICMP 535</strain>
        <strain evidence="2 3">ICMP 6941</strain>
    </source>
</reference>
<proteinExistence type="predicted"/>
<evidence type="ECO:0000313" key="2">
    <source>
        <dbReference type="EMBL" id="RMT22490.1"/>
    </source>
</evidence>
<organism evidence="1 4">
    <name type="scientific">Pseudomonas amygdali pv. mori</name>
    <dbReference type="NCBI Taxonomy" id="34065"/>
    <lineage>
        <taxon>Bacteria</taxon>
        <taxon>Pseudomonadati</taxon>
        <taxon>Pseudomonadota</taxon>
        <taxon>Gammaproteobacteria</taxon>
        <taxon>Pseudomonadales</taxon>
        <taxon>Pseudomonadaceae</taxon>
        <taxon>Pseudomonas</taxon>
        <taxon>Pseudomonas amygdali</taxon>
    </lineage>
</organism>
<sequence>MDFRKSIDGLAVLVELDIKVAVFDPVLFVFLKGRGKRKPLSADLPHIEVIHELLEHERPVPAVAASISSAKKPASSWISCRCRSV</sequence>
<accession>A0A3M4KRE4</accession>
<dbReference type="Proteomes" id="UP000276194">
    <property type="component" value="Unassembled WGS sequence"/>
</dbReference>
<name>A0A3M4KRE4_PSEA0</name>
<gene>
    <name evidence="2" type="ORF">ALP52_102472</name>
    <name evidence="1" type="ORF">ALQ05_102007</name>
</gene>
<comment type="caution">
    <text evidence="1">The sequence shown here is derived from an EMBL/GenBank/DDBJ whole genome shotgun (WGS) entry which is preliminary data.</text>
</comment>
<dbReference type="Proteomes" id="UP000279553">
    <property type="component" value="Unassembled WGS sequence"/>
</dbReference>
<evidence type="ECO:0000313" key="3">
    <source>
        <dbReference type="Proteomes" id="UP000276194"/>
    </source>
</evidence>